<protein>
    <recommendedName>
        <fullName evidence="3">Nickel uptake substrate-specific transmembrane region</fullName>
    </recommendedName>
</protein>
<dbReference type="EMBL" id="CP036267">
    <property type="protein sequence ID" value="QDT31455.1"/>
    <property type="molecule type" value="Genomic_DNA"/>
</dbReference>
<keyword evidence="2" id="KW-1185">Reference proteome</keyword>
<evidence type="ECO:0000313" key="2">
    <source>
        <dbReference type="Proteomes" id="UP000315724"/>
    </source>
</evidence>
<dbReference type="AlphaFoldDB" id="A0A517QIP7"/>
<proteinExistence type="predicted"/>
<evidence type="ECO:0000313" key="1">
    <source>
        <dbReference type="EMBL" id="QDT31455.1"/>
    </source>
</evidence>
<dbReference type="RefSeq" id="WP_145196024.1">
    <property type="nucleotide sequence ID" value="NZ_CP036267.1"/>
</dbReference>
<reference evidence="1 2" key="1">
    <citation type="submission" date="2019-02" db="EMBL/GenBank/DDBJ databases">
        <title>Deep-cultivation of Planctomycetes and their phenomic and genomic characterization uncovers novel biology.</title>
        <authorList>
            <person name="Wiegand S."/>
            <person name="Jogler M."/>
            <person name="Boedeker C."/>
            <person name="Pinto D."/>
            <person name="Vollmers J."/>
            <person name="Rivas-Marin E."/>
            <person name="Kohn T."/>
            <person name="Peeters S.H."/>
            <person name="Heuer A."/>
            <person name="Rast P."/>
            <person name="Oberbeckmann S."/>
            <person name="Bunk B."/>
            <person name="Jeske O."/>
            <person name="Meyerdierks A."/>
            <person name="Storesund J.E."/>
            <person name="Kallscheuer N."/>
            <person name="Luecker S."/>
            <person name="Lage O.M."/>
            <person name="Pohl T."/>
            <person name="Merkel B.J."/>
            <person name="Hornburger P."/>
            <person name="Mueller R.-W."/>
            <person name="Bruemmer F."/>
            <person name="Labrenz M."/>
            <person name="Spormann A.M."/>
            <person name="Op den Camp H."/>
            <person name="Overmann J."/>
            <person name="Amann R."/>
            <person name="Jetten M.S.M."/>
            <person name="Mascher T."/>
            <person name="Medema M.H."/>
            <person name="Devos D.P."/>
            <person name="Kaster A.-K."/>
            <person name="Ovreas L."/>
            <person name="Rohde M."/>
            <person name="Galperin M.Y."/>
            <person name="Jogler C."/>
        </authorList>
    </citation>
    <scope>NUCLEOTIDE SEQUENCE [LARGE SCALE GENOMIC DNA]</scope>
    <source>
        <strain evidence="1 2">Mal48</strain>
    </source>
</reference>
<name>A0A517QIP7_9PLAN</name>
<organism evidence="1 2">
    <name type="scientific">Thalassoglobus polymorphus</name>
    <dbReference type="NCBI Taxonomy" id="2527994"/>
    <lineage>
        <taxon>Bacteria</taxon>
        <taxon>Pseudomonadati</taxon>
        <taxon>Planctomycetota</taxon>
        <taxon>Planctomycetia</taxon>
        <taxon>Planctomycetales</taxon>
        <taxon>Planctomycetaceae</taxon>
        <taxon>Thalassoglobus</taxon>
    </lineage>
</organism>
<sequence length="159" mass="17155">MLRFQTYLPWGMTFCALVLTGCGFSGNSSMVPVAGKILVDGVPLENAEVHFFTDERSSSAKTDEEGNYELIAGTLPGVNKVYVTKWEGDLSLFDPTEGLDAGQMAAAAAVRPVSRRARTNSKTPKQILPAKYSDPVKTELRISVPESGLQGADLRLTSK</sequence>
<accession>A0A517QIP7</accession>
<dbReference type="Proteomes" id="UP000315724">
    <property type="component" value="Chromosome"/>
</dbReference>
<dbReference type="PROSITE" id="PS51257">
    <property type="entry name" value="PROKAR_LIPOPROTEIN"/>
    <property type="match status" value="1"/>
</dbReference>
<dbReference type="KEGG" id="tpol:Mal48_06880"/>
<gene>
    <name evidence="1" type="ORF">Mal48_06880</name>
</gene>
<dbReference type="OrthoDB" id="288856at2"/>
<evidence type="ECO:0008006" key="3">
    <source>
        <dbReference type="Google" id="ProtNLM"/>
    </source>
</evidence>